<dbReference type="InterPro" id="IPR009003">
    <property type="entry name" value="Peptidase_S1_PA"/>
</dbReference>
<name>A0A7K4UA61_9SYLV</name>
<dbReference type="PANTHER" id="PTHR24252:SF8">
    <property type="entry name" value="ACROSIN"/>
    <property type="match status" value="1"/>
</dbReference>
<comment type="caution">
    <text evidence="4">The sequence shown here is derived from an EMBL/GenBank/DDBJ whole genome shotgun (WGS) entry which is preliminary data.</text>
</comment>
<feature type="non-terminal residue" evidence="4">
    <location>
        <position position="196"/>
    </location>
</feature>
<dbReference type="InterPro" id="IPR001254">
    <property type="entry name" value="Trypsin_dom"/>
</dbReference>
<dbReference type="GO" id="GO:0004252">
    <property type="term" value="F:serine-type endopeptidase activity"/>
    <property type="evidence" value="ECO:0007669"/>
    <property type="project" value="InterPro"/>
</dbReference>
<dbReference type="GO" id="GO:0007340">
    <property type="term" value="P:acrosome reaction"/>
    <property type="evidence" value="ECO:0007669"/>
    <property type="project" value="TreeGrafter"/>
</dbReference>
<sequence>DTSRWKVVMGATDLAQPGPESKESRIKRVLKHKRYDQESQRNNIALVQLEQPVECSDYIQLGCVPDSSLEVSELKTCYIAGWRATPDSELPLPIRVSLSRCPFVPKAFPLAPQAHPALPITPRCGCDPAAAPVPSLLAQGDIGGPLVCKDNDGDYFWLVGLAGWGKGCAGDKRPGVFTSTQHFHRWIQRRLGLLPP</sequence>
<accession>A0A7K4UA61</accession>
<dbReference type="SUPFAM" id="SSF50494">
    <property type="entry name" value="Trypsin-like serine proteases"/>
    <property type="match status" value="1"/>
</dbReference>
<dbReference type="EMBL" id="VXBN01010764">
    <property type="protein sequence ID" value="NWR07184.1"/>
    <property type="molecule type" value="Genomic_DNA"/>
</dbReference>
<keyword evidence="5" id="KW-1185">Reference proteome</keyword>
<evidence type="ECO:0000256" key="2">
    <source>
        <dbReference type="SAM" id="MobiDB-lite"/>
    </source>
</evidence>
<keyword evidence="1" id="KW-1015">Disulfide bond</keyword>
<dbReference type="PROSITE" id="PS50240">
    <property type="entry name" value="TRYPSIN_DOM"/>
    <property type="match status" value="1"/>
</dbReference>
<reference evidence="4 5" key="1">
    <citation type="submission" date="2019-09" db="EMBL/GenBank/DDBJ databases">
        <title>Bird 10,000 Genomes (B10K) Project - Family phase.</title>
        <authorList>
            <person name="Zhang G."/>
        </authorList>
    </citation>
    <scope>NUCLEOTIDE SEQUENCE [LARGE SCALE GENOMIC DNA]</scope>
    <source>
        <strain evidence="4">B10K-DU-002-08</strain>
        <tissue evidence="4">Muscle</tissue>
    </source>
</reference>
<evidence type="ECO:0000313" key="4">
    <source>
        <dbReference type="EMBL" id="NWR07184.1"/>
    </source>
</evidence>
<dbReference type="OrthoDB" id="6339452at2759"/>
<feature type="non-terminal residue" evidence="4">
    <location>
        <position position="1"/>
    </location>
</feature>
<protein>
    <submittedName>
        <fullName evidence="4">ACRO protein</fullName>
    </submittedName>
</protein>
<dbReference type="GO" id="GO:0006508">
    <property type="term" value="P:proteolysis"/>
    <property type="evidence" value="ECO:0007669"/>
    <property type="project" value="InterPro"/>
</dbReference>
<feature type="region of interest" description="Disordered" evidence="2">
    <location>
        <begin position="1"/>
        <end position="23"/>
    </location>
</feature>
<gene>
    <name evidence="4" type="primary">Acr_6</name>
    <name evidence="4" type="ORF">SINWEB_R13567</name>
</gene>
<dbReference type="InterPro" id="IPR043504">
    <property type="entry name" value="Peptidase_S1_PA_chymotrypsin"/>
</dbReference>
<dbReference type="SMART" id="SM00020">
    <property type="entry name" value="Tryp_SPc"/>
    <property type="match status" value="1"/>
</dbReference>
<evidence type="ECO:0000259" key="3">
    <source>
        <dbReference type="PROSITE" id="PS50240"/>
    </source>
</evidence>
<dbReference type="Gene3D" id="2.40.10.10">
    <property type="entry name" value="Trypsin-like serine proteases"/>
    <property type="match status" value="2"/>
</dbReference>
<evidence type="ECO:0000313" key="5">
    <source>
        <dbReference type="Proteomes" id="UP000580691"/>
    </source>
</evidence>
<organism evidence="4 5">
    <name type="scientific">Sinosuthora webbiana</name>
    <dbReference type="NCBI Taxonomy" id="337173"/>
    <lineage>
        <taxon>Eukaryota</taxon>
        <taxon>Metazoa</taxon>
        <taxon>Chordata</taxon>
        <taxon>Craniata</taxon>
        <taxon>Vertebrata</taxon>
        <taxon>Euteleostomi</taxon>
        <taxon>Archelosauria</taxon>
        <taxon>Archosauria</taxon>
        <taxon>Dinosauria</taxon>
        <taxon>Saurischia</taxon>
        <taxon>Theropoda</taxon>
        <taxon>Coelurosauria</taxon>
        <taxon>Aves</taxon>
        <taxon>Neognathae</taxon>
        <taxon>Neoaves</taxon>
        <taxon>Telluraves</taxon>
        <taxon>Australaves</taxon>
        <taxon>Passeriformes</taxon>
        <taxon>Sylvioidea</taxon>
        <taxon>Sylviidae</taxon>
        <taxon>Sinosuthora</taxon>
    </lineage>
</organism>
<feature type="domain" description="Peptidase S1" evidence="3">
    <location>
        <begin position="1"/>
        <end position="192"/>
    </location>
</feature>
<dbReference type="AlphaFoldDB" id="A0A7K4UA61"/>
<evidence type="ECO:0000256" key="1">
    <source>
        <dbReference type="ARBA" id="ARBA00023157"/>
    </source>
</evidence>
<dbReference type="Proteomes" id="UP000580691">
    <property type="component" value="Unassembled WGS sequence"/>
</dbReference>
<proteinExistence type="predicted"/>
<dbReference type="PANTHER" id="PTHR24252">
    <property type="entry name" value="ACROSIN-RELATED"/>
    <property type="match status" value="1"/>
</dbReference>
<dbReference type="Pfam" id="PF00089">
    <property type="entry name" value="Trypsin"/>
    <property type="match status" value="1"/>
</dbReference>